<accession>A9E7E2</accession>
<keyword evidence="1" id="KW-1133">Transmembrane helix</keyword>
<gene>
    <name evidence="2" type="ORF">KAOT1_08769</name>
</gene>
<dbReference type="AlphaFoldDB" id="A9E7E2"/>
<dbReference type="Proteomes" id="UP000002945">
    <property type="component" value="Unassembled WGS sequence"/>
</dbReference>
<sequence>MLGSGFGLYAVEAFKRDKKRRKQHTPFSTHLLRFEGKKIIKEFPKATKKQLMVIQEKIKKQERKERNKLILAFALAIPVTIVIIMTIVNSVTH</sequence>
<dbReference type="RefSeq" id="WP_007094316.1">
    <property type="nucleotide sequence ID" value="NZ_CP142125.1"/>
</dbReference>
<keyword evidence="3" id="KW-1185">Reference proteome</keyword>
<organism evidence="2 3">
    <name type="scientific">Kordia algicida OT-1</name>
    <dbReference type="NCBI Taxonomy" id="391587"/>
    <lineage>
        <taxon>Bacteria</taxon>
        <taxon>Pseudomonadati</taxon>
        <taxon>Bacteroidota</taxon>
        <taxon>Flavobacteriia</taxon>
        <taxon>Flavobacteriales</taxon>
        <taxon>Flavobacteriaceae</taxon>
        <taxon>Kordia</taxon>
    </lineage>
</organism>
<proteinExistence type="predicted"/>
<evidence type="ECO:0000313" key="2">
    <source>
        <dbReference type="EMBL" id="EDP94893.1"/>
    </source>
</evidence>
<protein>
    <submittedName>
        <fullName evidence="2">Uncharacterized protein</fullName>
    </submittedName>
</protein>
<keyword evidence="1" id="KW-0472">Membrane</keyword>
<dbReference type="OrthoDB" id="9915864at2"/>
<dbReference type="STRING" id="391587.KAOT1_08769"/>
<name>A9E7E2_9FLAO</name>
<dbReference type="EMBL" id="ABIB01000012">
    <property type="protein sequence ID" value="EDP94893.1"/>
    <property type="molecule type" value="Genomic_DNA"/>
</dbReference>
<keyword evidence="1" id="KW-0812">Transmembrane</keyword>
<feature type="transmembrane region" description="Helical" evidence="1">
    <location>
        <begin position="69"/>
        <end position="88"/>
    </location>
</feature>
<dbReference type="HOGENOM" id="CLU_2395864_0_0_10"/>
<comment type="caution">
    <text evidence="2">The sequence shown here is derived from an EMBL/GenBank/DDBJ whole genome shotgun (WGS) entry which is preliminary data.</text>
</comment>
<evidence type="ECO:0000256" key="1">
    <source>
        <dbReference type="SAM" id="Phobius"/>
    </source>
</evidence>
<reference evidence="2 3" key="1">
    <citation type="journal article" date="2011" name="J. Bacteriol.">
        <title>Genome sequence of the algicidal bacterium Kordia algicida OT-1.</title>
        <authorList>
            <person name="Lee H.S."/>
            <person name="Kang S.G."/>
            <person name="Kwon K.K."/>
            <person name="Lee J.H."/>
            <person name="Kim S.J."/>
        </authorList>
    </citation>
    <scope>NUCLEOTIDE SEQUENCE [LARGE SCALE GENOMIC DNA]</scope>
    <source>
        <strain evidence="2 3">OT-1</strain>
    </source>
</reference>
<evidence type="ECO:0000313" key="3">
    <source>
        <dbReference type="Proteomes" id="UP000002945"/>
    </source>
</evidence>